<dbReference type="PANTHER" id="PTHR39466">
    <property type="entry name" value="RGS DOMAIN-CONTAINING PROTEIN"/>
    <property type="match status" value="1"/>
</dbReference>
<keyword evidence="2" id="KW-0812">Transmembrane</keyword>
<evidence type="ECO:0000256" key="1">
    <source>
        <dbReference type="SAM" id="MobiDB-lite"/>
    </source>
</evidence>
<feature type="region of interest" description="Disordered" evidence="1">
    <location>
        <begin position="223"/>
        <end position="263"/>
    </location>
</feature>
<dbReference type="AlphaFoldDB" id="A0A8K0UUA9"/>
<comment type="caution">
    <text evidence="3">The sequence shown here is derived from an EMBL/GenBank/DDBJ whole genome shotgun (WGS) entry which is preliminary data.</text>
</comment>
<feature type="transmembrane region" description="Helical" evidence="2">
    <location>
        <begin position="394"/>
        <end position="414"/>
    </location>
</feature>
<feature type="compositionally biased region" description="Low complexity" evidence="1">
    <location>
        <begin position="853"/>
        <end position="863"/>
    </location>
</feature>
<feature type="transmembrane region" description="Helical" evidence="2">
    <location>
        <begin position="953"/>
        <end position="972"/>
    </location>
</feature>
<feature type="compositionally biased region" description="Low complexity" evidence="1">
    <location>
        <begin position="530"/>
        <end position="555"/>
    </location>
</feature>
<feature type="region of interest" description="Disordered" evidence="1">
    <location>
        <begin position="452"/>
        <end position="577"/>
    </location>
</feature>
<feature type="compositionally biased region" description="Pro residues" evidence="1">
    <location>
        <begin position="470"/>
        <end position="479"/>
    </location>
</feature>
<evidence type="ECO:0008006" key="5">
    <source>
        <dbReference type="Google" id="ProtNLM"/>
    </source>
</evidence>
<keyword evidence="2" id="KW-0472">Membrane</keyword>
<dbReference type="Proteomes" id="UP000813824">
    <property type="component" value="Unassembled WGS sequence"/>
</dbReference>
<feature type="region of interest" description="Disordered" evidence="1">
    <location>
        <begin position="837"/>
        <end position="900"/>
    </location>
</feature>
<feature type="region of interest" description="Disordered" evidence="1">
    <location>
        <begin position="779"/>
        <end position="811"/>
    </location>
</feature>
<feature type="region of interest" description="Disordered" evidence="1">
    <location>
        <begin position="30"/>
        <end position="77"/>
    </location>
</feature>
<proteinExistence type="predicted"/>
<feature type="compositionally biased region" description="Basic and acidic residues" evidence="1">
    <location>
        <begin position="779"/>
        <end position="793"/>
    </location>
</feature>
<feature type="compositionally biased region" description="Pro residues" evidence="1">
    <location>
        <begin position="233"/>
        <end position="250"/>
    </location>
</feature>
<keyword evidence="2" id="KW-1133">Transmembrane helix</keyword>
<accession>A0A8K0UUA9</accession>
<feature type="transmembrane region" description="Helical" evidence="2">
    <location>
        <begin position="356"/>
        <end position="374"/>
    </location>
</feature>
<feature type="region of interest" description="Disordered" evidence="1">
    <location>
        <begin position="708"/>
        <end position="733"/>
    </location>
</feature>
<reference evidence="3" key="1">
    <citation type="journal article" date="2021" name="New Phytol.">
        <title>Evolutionary innovations through gain and loss of genes in the ectomycorrhizal Boletales.</title>
        <authorList>
            <person name="Wu G."/>
            <person name="Miyauchi S."/>
            <person name="Morin E."/>
            <person name="Kuo A."/>
            <person name="Drula E."/>
            <person name="Varga T."/>
            <person name="Kohler A."/>
            <person name="Feng B."/>
            <person name="Cao Y."/>
            <person name="Lipzen A."/>
            <person name="Daum C."/>
            <person name="Hundley H."/>
            <person name="Pangilinan J."/>
            <person name="Johnson J."/>
            <person name="Barry K."/>
            <person name="LaButti K."/>
            <person name="Ng V."/>
            <person name="Ahrendt S."/>
            <person name="Min B."/>
            <person name="Choi I.G."/>
            <person name="Park H."/>
            <person name="Plett J.M."/>
            <person name="Magnuson J."/>
            <person name="Spatafora J.W."/>
            <person name="Nagy L.G."/>
            <person name="Henrissat B."/>
            <person name="Grigoriev I.V."/>
            <person name="Yang Z.L."/>
            <person name="Xu J."/>
            <person name="Martin F.M."/>
        </authorList>
    </citation>
    <scope>NUCLEOTIDE SEQUENCE</scope>
    <source>
        <strain evidence="3">KKN 215</strain>
    </source>
</reference>
<evidence type="ECO:0000313" key="3">
    <source>
        <dbReference type="EMBL" id="KAH8104586.1"/>
    </source>
</evidence>
<feature type="compositionally biased region" description="Pro residues" evidence="1">
    <location>
        <begin position="49"/>
        <end position="59"/>
    </location>
</feature>
<name>A0A8K0UUA9_9AGAR</name>
<feature type="compositionally biased region" description="Low complexity" evidence="1">
    <location>
        <begin position="38"/>
        <end position="48"/>
    </location>
</feature>
<sequence>MPLWRNTDDDHNVAGPSRLARTASSIFARRPSDPAMVATSSTNAAAPAPRAPLPVPTTPAPGLQYATPPPPQTQPKTVKLTPSAILSLPHRLAHPPPAKGQIPSWGVIPAFDIRLEDVLDRKHLPPLGLKDFEEWLLFVDDAVENLYFILWLREYTARYTAWAQHSKKTHELLRASTSSQSLSLSTASRPIRTNLTDATRSPINSLPNTTFCHSPSTPVTAAFPDSTRYPLTHPQPPSPCPSRTPSPSPPRRQRRHHRYFDPPTPPSSLALFYLRAKETFLTPRGPYELHVHSDVLSVFHLSSSTKNSSKHVPLAPPPDPAIFNELASIVEEKLKESLAKFVVATYNNVGMPRAHCGSAGGISIGLVWSVPILATNFSLGGARWWRLLALPGMWLGLTVFISAMYGVCMMIYIFGDLRQLRSFELVRPQISPPKPLSHSGREKKLAEGVVSAPMKPLTRPPKARVTFTTPAPPIVPPTTPVLRIDPATPRGSDEDPNVTVRERTTVTLPIPAVPRTPVRSSTFHRDDAASYSSYSYSSSESDSDSESSSSSSDSSNEQEEDSMKLRQSAQNQRRRPRIIISDAFYDEHPSPEGPATATGEMWYVAANQTRGGVAEIAVSASRRGSLGVGAGAPAPGMPPLWPDYEANAEEETNATAAFIKPFVYDFDNYRFGTAPYLYTPSRSYSDDIEAQAQQRVAELQPVDSFDFDALPPSRRNRPATWAGTRPTNTPGPNQHHDVVGIIHSDNGLSDCPPPPSSSSRKPCWSGQLRMKLGVEVVPPRRTDSEGRICEKPRSVTPGQGTTYVPGDAGSDAGSVRGFRRWTWVWRWMGQAQARCSPGNAVEMHRKAEKSEKAAAAAAAAAASNLSPPPPVTHTPSSSPSPRLFVPPHHPSQTPSVADPRDVQIETVCPVAKATAWRKRFRKVSAVPAFASPLTPVLNPIVGRAQWEIVVRSAMMAAVISAVVVGALVSVPVKQVVMGVM</sequence>
<dbReference type="PANTHER" id="PTHR39466:SF1">
    <property type="entry name" value="RGS DOMAIN-CONTAINING PROTEIN"/>
    <property type="match status" value="1"/>
</dbReference>
<feature type="compositionally biased region" description="Basic and acidic residues" evidence="1">
    <location>
        <begin position="842"/>
        <end position="852"/>
    </location>
</feature>
<keyword evidence="4" id="KW-1185">Reference proteome</keyword>
<evidence type="ECO:0000313" key="4">
    <source>
        <dbReference type="Proteomes" id="UP000813824"/>
    </source>
</evidence>
<organism evidence="3 4">
    <name type="scientific">Cristinia sonorae</name>
    <dbReference type="NCBI Taxonomy" id="1940300"/>
    <lineage>
        <taxon>Eukaryota</taxon>
        <taxon>Fungi</taxon>
        <taxon>Dikarya</taxon>
        <taxon>Basidiomycota</taxon>
        <taxon>Agaricomycotina</taxon>
        <taxon>Agaricomycetes</taxon>
        <taxon>Agaricomycetidae</taxon>
        <taxon>Agaricales</taxon>
        <taxon>Pleurotineae</taxon>
        <taxon>Stephanosporaceae</taxon>
        <taxon>Cristinia</taxon>
    </lineage>
</organism>
<dbReference type="EMBL" id="JAEVFJ010000005">
    <property type="protein sequence ID" value="KAH8104586.1"/>
    <property type="molecule type" value="Genomic_DNA"/>
</dbReference>
<evidence type="ECO:0000256" key="2">
    <source>
        <dbReference type="SAM" id="Phobius"/>
    </source>
</evidence>
<protein>
    <recommendedName>
        <fullName evidence="5">RGS domain-containing protein</fullName>
    </recommendedName>
</protein>
<gene>
    <name evidence="3" type="ORF">BXZ70DRAFT_596887</name>
</gene>
<dbReference type="OrthoDB" id="3232309at2759"/>